<dbReference type="Proteomes" id="UP000479190">
    <property type="component" value="Unassembled WGS sequence"/>
</dbReference>
<accession>A0A6H5J409</accession>
<protein>
    <submittedName>
        <fullName evidence="1">Uncharacterized protein</fullName>
    </submittedName>
</protein>
<evidence type="ECO:0000313" key="1">
    <source>
        <dbReference type="EMBL" id="CAB0044883.1"/>
    </source>
</evidence>
<proteinExistence type="predicted"/>
<organism evidence="1 2">
    <name type="scientific">Trichogramma brassicae</name>
    <dbReference type="NCBI Taxonomy" id="86971"/>
    <lineage>
        <taxon>Eukaryota</taxon>
        <taxon>Metazoa</taxon>
        <taxon>Ecdysozoa</taxon>
        <taxon>Arthropoda</taxon>
        <taxon>Hexapoda</taxon>
        <taxon>Insecta</taxon>
        <taxon>Pterygota</taxon>
        <taxon>Neoptera</taxon>
        <taxon>Endopterygota</taxon>
        <taxon>Hymenoptera</taxon>
        <taxon>Apocrita</taxon>
        <taxon>Proctotrupomorpha</taxon>
        <taxon>Chalcidoidea</taxon>
        <taxon>Trichogrammatidae</taxon>
        <taxon>Trichogramma</taxon>
    </lineage>
</organism>
<gene>
    <name evidence="1" type="ORF">TBRA_LOCUS16456</name>
</gene>
<sequence>EDILWFVGRSQKSSSEGPPLPFVALQALPWASGCKSLSALECDIGSAWVNLLDLHRVRALHGLALV</sequence>
<evidence type="ECO:0000313" key="2">
    <source>
        <dbReference type="Proteomes" id="UP000479190"/>
    </source>
</evidence>
<name>A0A6H5J409_9HYME</name>
<reference evidence="1 2" key="1">
    <citation type="submission" date="2020-02" db="EMBL/GenBank/DDBJ databases">
        <authorList>
            <person name="Ferguson B K."/>
        </authorList>
    </citation>
    <scope>NUCLEOTIDE SEQUENCE [LARGE SCALE GENOMIC DNA]</scope>
</reference>
<dbReference type="AlphaFoldDB" id="A0A6H5J409"/>
<feature type="non-terminal residue" evidence="1">
    <location>
        <position position="1"/>
    </location>
</feature>
<dbReference type="EMBL" id="CADCXV010001502">
    <property type="protein sequence ID" value="CAB0044883.1"/>
    <property type="molecule type" value="Genomic_DNA"/>
</dbReference>
<keyword evidence="2" id="KW-1185">Reference proteome</keyword>